<sequence>MWKDTSPGFSSSSGSASGGGGGGMPPSSMGIGSSAGGTMGNSIHHAQYITVGGSGQSHPLIMTHSRMHQPGEYMPATQQQQQQQYRSNPTSPTTMPATSSSTNAPTYMMRYGVGNPVASQPNNYVHTSQALTNSTVGGYQPQLRGGVAVFPPNPSGPGVGVGVGGGAGIVTQLQTQPSPQVKRKQTPTRPMSFVRALEMTDSMEMQTLEQQQQQQQGRGVGNMPASAVGGPGAQHLVGGARTTTPTPERASVYDMNYEISV</sequence>
<evidence type="ECO:0000256" key="1">
    <source>
        <dbReference type="SAM" id="MobiDB-lite"/>
    </source>
</evidence>
<proteinExistence type="predicted"/>
<name>A0A0K8V967_BACLA</name>
<dbReference type="AlphaFoldDB" id="A0A0K8V967"/>
<accession>A0A0K8V967</accession>
<dbReference type="EMBL" id="GDHF01016888">
    <property type="protein sequence ID" value="JAI35426.1"/>
    <property type="molecule type" value="Transcribed_RNA"/>
</dbReference>
<gene>
    <name evidence="2" type="ORF">c0_g1_i2</name>
</gene>
<feature type="compositionally biased region" description="Low complexity" evidence="1">
    <location>
        <begin position="1"/>
        <end position="15"/>
    </location>
</feature>
<evidence type="ECO:0000313" key="2">
    <source>
        <dbReference type="EMBL" id="JAI35426.1"/>
    </source>
</evidence>
<feature type="compositionally biased region" description="Low complexity" evidence="1">
    <location>
        <begin position="78"/>
        <end position="103"/>
    </location>
</feature>
<feature type="region of interest" description="Disordered" evidence="1">
    <location>
        <begin position="1"/>
        <end position="38"/>
    </location>
</feature>
<protein>
    <submittedName>
        <fullName evidence="2">Uncharacterized protein</fullName>
    </submittedName>
</protein>
<organism evidence="2">
    <name type="scientific">Bactrocera latifrons</name>
    <name type="common">Malaysian fruit fly</name>
    <name type="synonym">Chaetodacus latifrons</name>
    <dbReference type="NCBI Taxonomy" id="174628"/>
    <lineage>
        <taxon>Eukaryota</taxon>
        <taxon>Metazoa</taxon>
        <taxon>Ecdysozoa</taxon>
        <taxon>Arthropoda</taxon>
        <taxon>Hexapoda</taxon>
        <taxon>Insecta</taxon>
        <taxon>Pterygota</taxon>
        <taxon>Neoptera</taxon>
        <taxon>Endopterygota</taxon>
        <taxon>Diptera</taxon>
        <taxon>Brachycera</taxon>
        <taxon>Muscomorpha</taxon>
        <taxon>Tephritoidea</taxon>
        <taxon>Tephritidae</taxon>
        <taxon>Bactrocera</taxon>
        <taxon>Bactrocera</taxon>
    </lineage>
</organism>
<dbReference type="OrthoDB" id="4096362at2759"/>
<feature type="region of interest" description="Disordered" evidence="1">
    <location>
        <begin position="73"/>
        <end position="103"/>
    </location>
</feature>
<reference evidence="2" key="1">
    <citation type="submission" date="2015-06" db="EMBL/GenBank/DDBJ databases">
        <authorList>
            <person name="Hoefler B.C."/>
            <person name="Straight P.D."/>
        </authorList>
    </citation>
    <scope>NUCLEOTIDE SEQUENCE</scope>
</reference>